<evidence type="ECO:0000256" key="2">
    <source>
        <dbReference type="SAM" id="SignalP"/>
    </source>
</evidence>
<evidence type="ECO:0000313" key="4">
    <source>
        <dbReference type="Proteomes" id="UP000245956"/>
    </source>
</evidence>
<sequence>MFKSTPLYTCLLFYAVHVQSMPLPMFGGKRTVEMARGVNDWRDTLSDDTRHRLDLAKQHLQDQSTSGQAFRNDTIMRINIEREALDLSLIDLEQAFGMELPAPRAGLGGKAGHKRSSSEDLREEAYLRGGTMTSLPTVKRSNAQDLREEVYLRGGTMTSLPILKRNDAQDLREEAYLRSGSMTSLPISKRDNNNNNNNPYTHLLNRHNLALGAIERINIAHRVLHKPEITSERARKITAQGDEYVAQYWASSMNPGGFWTEDQTVGRPNFVQGGQTNGFGFTQSTFHRLHCLANIRMMLAWHITGNGKRMTRDMNVHTIHCLEYIRWRELVRPDLTEEPIDTVDYMGMGIH</sequence>
<dbReference type="Pfam" id="PF11807">
    <property type="entry name" value="UstYa"/>
    <property type="match status" value="1"/>
</dbReference>
<accession>A0A2U3DW97</accession>
<dbReference type="AlphaFoldDB" id="A0A2U3DW97"/>
<dbReference type="InterPro" id="IPR021765">
    <property type="entry name" value="UstYa-like"/>
</dbReference>
<evidence type="ECO:0000256" key="1">
    <source>
        <dbReference type="ARBA" id="ARBA00035112"/>
    </source>
</evidence>
<protein>
    <submittedName>
        <fullName evidence="3">Uncharacterized protein</fullName>
    </submittedName>
</protein>
<dbReference type="Proteomes" id="UP000245956">
    <property type="component" value="Unassembled WGS sequence"/>
</dbReference>
<feature type="chain" id="PRO_5015434477" evidence="2">
    <location>
        <begin position="21"/>
        <end position="351"/>
    </location>
</feature>
<proteinExistence type="inferred from homology"/>
<keyword evidence="2" id="KW-0732">Signal</keyword>
<name>A0A2U3DW97_PURLI</name>
<comment type="similarity">
    <text evidence="1">Belongs to the ustYa family.</text>
</comment>
<dbReference type="GO" id="GO:0043386">
    <property type="term" value="P:mycotoxin biosynthetic process"/>
    <property type="evidence" value="ECO:0007669"/>
    <property type="project" value="InterPro"/>
</dbReference>
<comment type="caution">
    <text evidence="3">The sequence shown here is derived from an EMBL/GenBank/DDBJ whole genome shotgun (WGS) entry which is preliminary data.</text>
</comment>
<evidence type="ECO:0000313" key="3">
    <source>
        <dbReference type="EMBL" id="PWI66526.1"/>
    </source>
</evidence>
<organism evidence="3 4">
    <name type="scientific">Purpureocillium lilacinum</name>
    <name type="common">Paecilomyces lilacinus</name>
    <dbReference type="NCBI Taxonomy" id="33203"/>
    <lineage>
        <taxon>Eukaryota</taxon>
        <taxon>Fungi</taxon>
        <taxon>Dikarya</taxon>
        <taxon>Ascomycota</taxon>
        <taxon>Pezizomycotina</taxon>
        <taxon>Sordariomycetes</taxon>
        <taxon>Hypocreomycetidae</taxon>
        <taxon>Hypocreales</taxon>
        <taxon>Ophiocordycipitaceae</taxon>
        <taxon>Purpureocillium</taxon>
    </lineage>
</organism>
<reference evidence="3 4" key="1">
    <citation type="journal article" date="2016" name="Front. Microbiol.">
        <title>Genome and transcriptome sequences reveal the specific parasitism of the nematophagous Purpureocillium lilacinum 36-1.</title>
        <authorList>
            <person name="Xie J."/>
            <person name="Li S."/>
            <person name="Mo C."/>
            <person name="Xiao X."/>
            <person name="Peng D."/>
            <person name="Wang G."/>
            <person name="Xiao Y."/>
        </authorList>
    </citation>
    <scope>NUCLEOTIDE SEQUENCE [LARGE SCALE GENOMIC DNA]</scope>
    <source>
        <strain evidence="3 4">36-1</strain>
    </source>
</reference>
<feature type="signal peptide" evidence="2">
    <location>
        <begin position="1"/>
        <end position="20"/>
    </location>
</feature>
<gene>
    <name evidence="3" type="ORF">PCL_04939</name>
</gene>
<dbReference type="EMBL" id="LCWV01000024">
    <property type="protein sequence ID" value="PWI66526.1"/>
    <property type="molecule type" value="Genomic_DNA"/>
</dbReference>